<evidence type="ECO:0000259" key="1">
    <source>
        <dbReference type="PROSITE" id="PS50112"/>
    </source>
</evidence>
<dbReference type="PROSITE" id="PS50112">
    <property type="entry name" value="PAS"/>
    <property type="match status" value="1"/>
</dbReference>
<feature type="domain" description="PAC" evidence="2">
    <location>
        <begin position="209"/>
        <end position="261"/>
    </location>
</feature>
<dbReference type="InterPro" id="IPR035965">
    <property type="entry name" value="PAS-like_dom_sf"/>
</dbReference>
<sequence length="667" mass="71858">MDRAELARRWAAALNQVVYVSRSRDDIESGLGELVARLAACVRPGADLAPAVEIGQDLVAAGFNKAGCIRATIDVLGTGLSEVEGVAPAEVFPALASVAAGFAAATRDRLFSEQEDVRHALVRAKENVERDLQVSEARFQDVFATSAVGMLISDLGGGVARANEALEQMLGYRKGTLFRKRLDDVFHPDEADFLRERYAELLAGECDTVRERTQFLRADGDTAWVRVAVTLLRDRDGKPDHHVTMVEDISDLHLIEHRLSTQGTRDMLTGLANRQAFEGRLEESMGGAADVSLFHIGLDGFGVVNNGIGRHAGDKLLSAIAGRLAVIADEYEGALARIAGDEFALLIPGRHDVAAVATDINDALAEPTYVDGEGVAVTASIAVLRSPRSGTEPAELLRVTDITLRRLKLSGRRQWGLVEADDLAARDRLRLTASIPGAWESGELDLDFRPVVELESGTTVAVEALLHWDSPVHGRLGHDRCRELLRDTGLSVPVDQWALGVACERTANVVARLYMELTDEQAADQDLVGTVRRAGGLERLDLGVPVSALADSQAEDNVSVLVDLGVRIVLTGFGQTPGDVACLEDHPVHAVRLGHRVVERIGTAPDPKSMFVRSVLELLPMVRESGRDVLVPGVDTAEQADWWRRAGADHAVGAHFGAPDSLENVVA</sequence>
<dbReference type="SMART" id="SM00267">
    <property type="entry name" value="GGDEF"/>
    <property type="match status" value="1"/>
</dbReference>
<dbReference type="Gene3D" id="3.20.20.450">
    <property type="entry name" value="EAL domain"/>
    <property type="match status" value="1"/>
</dbReference>
<dbReference type="InterPro" id="IPR001610">
    <property type="entry name" value="PAC"/>
</dbReference>
<dbReference type="InterPro" id="IPR001633">
    <property type="entry name" value="EAL_dom"/>
</dbReference>
<dbReference type="InterPro" id="IPR013655">
    <property type="entry name" value="PAS_fold_3"/>
</dbReference>
<dbReference type="Pfam" id="PF00990">
    <property type="entry name" value="GGDEF"/>
    <property type="match status" value="1"/>
</dbReference>
<dbReference type="InterPro" id="IPR000160">
    <property type="entry name" value="GGDEF_dom"/>
</dbReference>
<feature type="domain" description="PAS" evidence="1">
    <location>
        <begin position="135"/>
        <end position="205"/>
    </location>
</feature>
<dbReference type="SMART" id="SM00086">
    <property type="entry name" value="PAC"/>
    <property type="match status" value="1"/>
</dbReference>
<dbReference type="RefSeq" id="WP_187221246.1">
    <property type="nucleotide sequence ID" value="NZ_JABVED010000008.1"/>
</dbReference>
<dbReference type="Pfam" id="PF00563">
    <property type="entry name" value="EAL"/>
    <property type="match status" value="1"/>
</dbReference>
<dbReference type="InterPro" id="IPR000014">
    <property type="entry name" value="PAS"/>
</dbReference>
<dbReference type="Gene3D" id="3.30.70.270">
    <property type="match status" value="1"/>
</dbReference>
<dbReference type="Gene3D" id="3.30.450.20">
    <property type="entry name" value="PAS domain"/>
    <property type="match status" value="1"/>
</dbReference>
<comment type="caution">
    <text evidence="5">The sequence shown here is derived from an EMBL/GenBank/DDBJ whole genome shotgun (WGS) entry which is preliminary data.</text>
</comment>
<dbReference type="PROSITE" id="PS50883">
    <property type="entry name" value="EAL"/>
    <property type="match status" value="1"/>
</dbReference>
<dbReference type="InterPro" id="IPR029787">
    <property type="entry name" value="Nucleotide_cyclase"/>
</dbReference>
<dbReference type="SMART" id="SM00052">
    <property type="entry name" value="EAL"/>
    <property type="match status" value="1"/>
</dbReference>
<evidence type="ECO:0000259" key="2">
    <source>
        <dbReference type="PROSITE" id="PS50113"/>
    </source>
</evidence>
<dbReference type="SMART" id="SM00091">
    <property type="entry name" value="PAS"/>
    <property type="match status" value="1"/>
</dbReference>
<dbReference type="Proteomes" id="UP000734823">
    <property type="component" value="Unassembled WGS sequence"/>
</dbReference>
<dbReference type="InterPro" id="IPR043128">
    <property type="entry name" value="Rev_trsase/Diguanyl_cyclase"/>
</dbReference>
<dbReference type="InterPro" id="IPR000700">
    <property type="entry name" value="PAS-assoc_C"/>
</dbReference>
<dbReference type="PROSITE" id="PS50113">
    <property type="entry name" value="PAC"/>
    <property type="match status" value="1"/>
</dbReference>
<proteinExistence type="predicted"/>
<dbReference type="SUPFAM" id="SSF141868">
    <property type="entry name" value="EAL domain-like"/>
    <property type="match status" value="1"/>
</dbReference>
<protein>
    <submittedName>
        <fullName evidence="5">EAL domain-containing protein</fullName>
    </submittedName>
</protein>
<organism evidence="5 6">
    <name type="scientific">Actinokineospora xionganensis</name>
    <dbReference type="NCBI Taxonomy" id="2684470"/>
    <lineage>
        <taxon>Bacteria</taxon>
        <taxon>Bacillati</taxon>
        <taxon>Actinomycetota</taxon>
        <taxon>Actinomycetes</taxon>
        <taxon>Pseudonocardiales</taxon>
        <taxon>Pseudonocardiaceae</taxon>
        <taxon>Actinokineospora</taxon>
    </lineage>
</organism>
<evidence type="ECO:0000313" key="5">
    <source>
        <dbReference type="EMBL" id="MBC6448782.1"/>
    </source>
</evidence>
<keyword evidence="6" id="KW-1185">Reference proteome</keyword>
<evidence type="ECO:0000259" key="3">
    <source>
        <dbReference type="PROSITE" id="PS50883"/>
    </source>
</evidence>
<accession>A0ABR7L890</accession>
<dbReference type="Pfam" id="PF08447">
    <property type="entry name" value="PAS_3"/>
    <property type="match status" value="1"/>
</dbReference>
<feature type="domain" description="GGDEF" evidence="4">
    <location>
        <begin position="289"/>
        <end position="420"/>
    </location>
</feature>
<evidence type="ECO:0000259" key="4">
    <source>
        <dbReference type="PROSITE" id="PS50887"/>
    </source>
</evidence>
<dbReference type="CDD" id="cd01948">
    <property type="entry name" value="EAL"/>
    <property type="match status" value="1"/>
</dbReference>
<feature type="domain" description="EAL" evidence="3">
    <location>
        <begin position="428"/>
        <end position="667"/>
    </location>
</feature>
<dbReference type="NCBIfam" id="TIGR00254">
    <property type="entry name" value="GGDEF"/>
    <property type="match status" value="1"/>
</dbReference>
<dbReference type="InterPro" id="IPR035919">
    <property type="entry name" value="EAL_sf"/>
</dbReference>
<dbReference type="PANTHER" id="PTHR44757">
    <property type="entry name" value="DIGUANYLATE CYCLASE DGCP"/>
    <property type="match status" value="1"/>
</dbReference>
<reference evidence="5 6" key="1">
    <citation type="submission" date="2020-06" db="EMBL/GenBank/DDBJ databases">
        <title>Actinokineospora xiongansis sp. nov., isolated from soil of Baiyangdian.</title>
        <authorList>
            <person name="Zhang X."/>
        </authorList>
    </citation>
    <scope>NUCLEOTIDE SEQUENCE [LARGE SCALE GENOMIC DNA]</scope>
    <source>
        <strain evidence="5 6">HBU206404</strain>
    </source>
</reference>
<dbReference type="PROSITE" id="PS50887">
    <property type="entry name" value="GGDEF"/>
    <property type="match status" value="1"/>
</dbReference>
<dbReference type="NCBIfam" id="TIGR00229">
    <property type="entry name" value="sensory_box"/>
    <property type="match status" value="1"/>
</dbReference>
<gene>
    <name evidence="5" type="ORF">GPZ80_16550</name>
</gene>
<dbReference type="EMBL" id="JABVED010000008">
    <property type="protein sequence ID" value="MBC6448782.1"/>
    <property type="molecule type" value="Genomic_DNA"/>
</dbReference>
<name>A0ABR7L890_9PSEU</name>
<dbReference type="CDD" id="cd00130">
    <property type="entry name" value="PAS"/>
    <property type="match status" value="1"/>
</dbReference>
<evidence type="ECO:0000313" key="6">
    <source>
        <dbReference type="Proteomes" id="UP000734823"/>
    </source>
</evidence>
<dbReference type="CDD" id="cd01949">
    <property type="entry name" value="GGDEF"/>
    <property type="match status" value="1"/>
</dbReference>
<dbReference type="SUPFAM" id="SSF55073">
    <property type="entry name" value="Nucleotide cyclase"/>
    <property type="match status" value="1"/>
</dbReference>
<dbReference type="InterPro" id="IPR052155">
    <property type="entry name" value="Biofilm_reg_signaling"/>
</dbReference>
<dbReference type="PANTHER" id="PTHR44757:SF2">
    <property type="entry name" value="BIOFILM ARCHITECTURE MAINTENANCE PROTEIN MBAA"/>
    <property type="match status" value="1"/>
</dbReference>
<dbReference type="SUPFAM" id="SSF55785">
    <property type="entry name" value="PYP-like sensor domain (PAS domain)"/>
    <property type="match status" value="1"/>
</dbReference>